<evidence type="ECO:0000313" key="1">
    <source>
        <dbReference type="EMBL" id="MBW95488.1"/>
    </source>
</evidence>
<name>A0A2P2JPV1_RHIMU</name>
<proteinExistence type="predicted"/>
<reference evidence="1" key="1">
    <citation type="submission" date="2018-02" db="EMBL/GenBank/DDBJ databases">
        <title>Rhizophora mucronata_Transcriptome.</title>
        <authorList>
            <person name="Meera S.P."/>
            <person name="Sreeshan A."/>
            <person name="Augustine A."/>
        </authorList>
    </citation>
    <scope>NUCLEOTIDE SEQUENCE</scope>
    <source>
        <tissue evidence="1">Leaf</tissue>
    </source>
</reference>
<accession>A0A2P2JPV1</accession>
<sequence>MMLELDSQEEAFPYDK</sequence>
<dbReference type="AlphaFoldDB" id="A0A2P2JPV1"/>
<organism evidence="1">
    <name type="scientific">Rhizophora mucronata</name>
    <name type="common">Asiatic mangrove</name>
    <dbReference type="NCBI Taxonomy" id="61149"/>
    <lineage>
        <taxon>Eukaryota</taxon>
        <taxon>Viridiplantae</taxon>
        <taxon>Streptophyta</taxon>
        <taxon>Embryophyta</taxon>
        <taxon>Tracheophyta</taxon>
        <taxon>Spermatophyta</taxon>
        <taxon>Magnoliopsida</taxon>
        <taxon>eudicotyledons</taxon>
        <taxon>Gunneridae</taxon>
        <taxon>Pentapetalae</taxon>
        <taxon>rosids</taxon>
        <taxon>fabids</taxon>
        <taxon>Malpighiales</taxon>
        <taxon>Rhizophoraceae</taxon>
        <taxon>Rhizophora</taxon>
    </lineage>
</organism>
<dbReference type="EMBL" id="GGEC01015005">
    <property type="protein sequence ID" value="MBW95488.1"/>
    <property type="molecule type" value="Transcribed_RNA"/>
</dbReference>
<protein>
    <submittedName>
        <fullName evidence="1">Zinc finger family protein</fullName>
    </submittedName>
</protein>